<evidence type="ECO:0000256" key="2">
    <source>
        <dbReference type="SAM" id="Phobius"/>
    </source>
</evidence>
<evidence type="ECO:0000313" key="5">
    <source>
        <dbReference type="Proteomes" id="UP001431209"/>
    </source>
</evidence>
<accession>A0AAW2YHY8</accession>
<evidence type="ECO:0000256" key="3">
    <source>
        <dbReference type="SAM" id="SignalP"/>
    </source>
</evidence>
<protein>
    <submittedName>
        <fullName evidence="4">Ophn1</fullName>
    </submittedName>
</protein>
<sequence>MYLKQYLLLILVVLFFIVIAHEGVSAKKLDDFEDIDDELDDLDDDLMEFDSTETFEEDDIQESFDDEHSNILDYMQEDTDTLNTESNEAQSLSDRQSDVLESSVASSKSEKRGLADIKKSLEKQNIPAPLPDSHFVLANVEAAAPTSVNAAAPNALLQDDLAVDKTPNTLVLALGASFASLMVVAIIIASVMVWNKNKKILNTKEALAMHMKHPKRFQKPLLQTHEKDDSDIATNKENTNEVVHLNM</sequence>
<gene>
    <name evidence="4" type="ORF">AKO1_004942</name>
</gene>
<feature type="region of interest" description="Disordered" evidence="1">
    <location>
        <begin position="81"/>
        <end position="107"/>
    </location>
</feature>
<keyword evidence="2" id="KW-0812">Transmembrane</keyword>
<comment type="caution">
    <text evidence="4">The sequence shown here is derived from an EMBL/GenBank/DDBJ whole genome shotgun (WGS) entry which is preliminary data.</text>
</comment>
<keyword evidence="5" id="KW-1185">Reference proteome</keyword>
<feature type="signal peptide" evidence="3">
    <location>
        <begin position="1"/>
        <end position="26"/>
    </location>
</feature>
<name>A0AAW2YHY8_9EUKA</name>
<feature type="compositionally biased region" description="Polar residues" evidence="1">
    <location>
        <begin position="232"/>
        <end position="241"/>
    </location>
</feature>
<feature type="region of interest" description="Disordered" evidence="1">
    <location>
        <begin position="226"/>
        <end position="247"/>
    </location>
</feature>
<reference evidence="4 5" key="1">
    <citation type="submission" date="2024-03" db="EMBL/GenBank/DDBJ databases">
        <title>The Acrasis kona genome and developmental transcriptomes reveal deep origins of eukaryotic multicellular pathways.</title>
        <authorList>
            <person name="Sheikh S."/>
            <person name="Fu C.-J."/>
            <person name="Brown M.W."/>
            <person name="Baldauf S.L."/>
        </authorList>
    </citation>
    <scope>NUCLEOTIDE SEQUENCE [LARGE SCALE GENOMIC DNA]</scope>
    <source>
        <strain evidence="4 5">ATCC MYA-3509</strain>
    </source>
</reference>
<evidence type="ECO:0000256" key="1">
    <source>
        <dbReference type="SAM" id="MobiDB-lite"/>
    </source>
</evidence>
<dbReference type="Proteomes" id="UP001431209">
    <property type="component" value="Unassembled WGS sequence"/>
</dbReference>
<dbReference type="EMBL" id="JAOPGA020000025">
    <property type="protein sequence ID" value="KAL0476370.1"/>
    <property type="molecule type" value="Genomic_DNA"/>
</dbReference>
<feature type="chain" id="PRO_5043901517" evidence="3">
    <location>
        <begin position="27"/>
        <end position="247"/>
    </location>
</feature>
<keyword evidence="3" id="KW-0732">Signal</keyword>
<keyword evidence="2" id="KW-1133">Transmembrane helix</keyword>
<keyword evidence="2" id="KW-0472">Membrane</keyword>
<evidence type="ECO:0000313" key="4">
    <source>
        <dbReference type="EMBL" id="KAL0476370.1"/>
    </source>
</evidence>
<feature type="transmembrane region" description="Helical" evidence="2">
    <location>
        <begin position="170"/>
        <end position="194"/>
    </location>
</feature>
<dbReference type="AlphaFoldDB" id="A0AAW2YHY8"/>
<organism evidence="4 5">
    <name type="scientific">Acrasis kona</name>
    <dbReference type="NCBI Taxonomy" id="1008807"/>
    <lineage>
        <taxon>Eukaryota</taxon>
        <taxon>Discoba</taxon>
        <taxon>Heterolobosea</taxon>
        <taxon>Tetramitia</taxon>
        <taxon>Eutetramitia</taxon>
        <taxon>Acrasidae</taxon>
        <taxon>Acrasis</taxon>
    </lineage>
</organism>
<proteinExistence type="predicted"/>